<organism evidence="1 2">
    <name type="scientific">Canavalia gladiata</name>
    <name type="common">Sword bean</name>
    <name type="synonym">Dolichos gladiatus</name>
    <dbReference type="NCBI Taxonomy" id="3824"/>
    <lineage>
        <taxon>Eukaryota</taxon>
        <taxon>Viridiplantae</taxon>
        <taxon>Streptophyta</taxon>
        <taxon>Embryophyta</taxon>
        <taxon>Tracheophyta</taxon>
        <taxon>Spermatophyta</taxon>
        <taxon>Magnoliopsida</taxon>
        <taxon>eudicotyledons</taxon>
        <taxon>Gunneridae</taxon>
        <taxon>Pentapetalae</taxon>
        <taxon>rosids</taxon>
        <taxon>fabids</taxon>
        <taxon>Fabales</taxon>
        <taxon>Fabaceae</taxon>
        <taxon>Papilionoideae</taxon>
        <taxon>50 kb inversion clade</taxon>
        <taxon>NPAAA clade</taxon>
        <taxon>indigoferoid/millettioid clade</taxon>
        <taxon>Phaseoleae</taxon>
        <taxon>Canavalia</taxon>
    </lineage>
</organism>
<evidence type="ECO:0000313" key="2">
    <source>
        <dbReference type="Proteomes" id="UP001367508"/>
    </source>
</evidence>
<name>A0AAN9KPC9_CANGL</name>
<evidence type="ECO:0000313" key="1">
    <source>
        <dbReference type="EMBL" id="KAK7321360.1"/>
    </source>
</evidence>
<gene>
    <name evidence="1" type="ORF">VNO77_31930</name>
</gene>
<dbReference type="EMBL" id="JAYMYQ010000007">
    <property type="protein sequence ID" value="KAK7321360.1"/>
    <property type="molecule type" value="Genomic_DNA"/>
</dbReference>
<accession>A0AAN9KPC9</accession>
<dbReference type="AlphaFoldDB" id="A0AAN9KPC9"/>
<reference evidence="1 2" key="1">
    <citation type="submission" date="2024-01" db="EMBL/GenBank/DDBJ databases">
        <title>The genomes of 5 underutilized Papilionoideae crops provide insights into root nodulation and disease resistanc.</title>
        <authorList>
            <person name="Jiang F."/>
        </authorList>
    </citation>
    <scope>NUCLEOTIDE SEQUENCE [LARGE SCALE GENOMIC DNA]</scope>
    <source>
        <strain evidence="1">LVBAO_FW01</strain>
        <tissue evidence="1">Leaves</tissue>
    </source>
</reference>
<keyword evidence="2" id="KW-1185">Reference proteome</keyword>
<proteinExistence type="predicted"/>
<protein>
    <submittedName>
        <fullName evidence="1">Uncharacterized protein</fullName>
    </submittedName>
</protein>
<sequence>MNGGILEALSHSSPAEKVPTTFFDLEKEDSGLLVKLSPIPLSFHAQDLTGLEPGGCLELIMVIRLNRIYIQKAKSHNQSKTSNLAGQLARLLGGVIRQTRGHCLGFSSPYFNHRLWNTTRFAYTSSGLASGGYSFGQMGNGSPKMLNLHQKCKLMLELWHQTGFGWPTQCLAYNAIRGSKAKNQK</sequence>
<dbReference type="Proteomes" id="UP001367508">
    <property type="component" value="Unassembled WGS sequence"/>
</dbReference>
<comment type="caution">
    <text evidence="1">The sequence shown here is derived from an EMBL/GenBank/DDBJ whole genome shotgun (WGS) entry which is preliminary data.</text>
</comment>